<dbReference type="SUPFAM" id="SSF51735">
    <property type="entry name" value="NAD(P)-binding Rossmann-fold domains"/>
    <property type="match status" value="1"/>
</dbReference>
<dbReference type="GO" id="GO:0051287">
    <property type="term" value="F:NAD binding"/>
    <property type="evidence" value="ECO:0007669"/>
    <property type="project" value="UniProtKB-UniRule"/>
</dbReference>
<feature type="binding site" evidence="3">
    <location>
        <position position="296"/>
    </location>
    <ligand>
        <name>NAD(+)</name>
        <dbReference type="ChEBI" id="CHEBI:57540"/>
    </ligand>
</feature>
<evidence type="ECO:0000256" key="2">
    <source>
        <dbReference type="ARBA" id="ARBA00023027"/>
    </source>
</evidence>
<evidence type="ECO:0000313" key="6">
    <source>
        <dbReference type="Proteomes" id="UP001185015"/>
    </source>
</evidence>
<comment type="caution">
    <text evidence="3">Lacks conserved residue(s) required for the propagation of feature annotation.</text>
</comment>
<feature type="binding site" evidence="3">
    <location>
        <begin position="139"/>
        <end position="140"/>
    </location>
    <ligand>
        <name>NAD(+)</name>
        <dbReference type="ChEBI" id="CHEBI:57540"/>
    </ligand>
</feature>
<keyword evidence="3" id="KW-0547">Nucleotide-binding</keyword>
<dbReference type="AlphaFoldDB" id="A0AA90TXI4"/>
<dbReference type="InterPro" id="IPR036291">
    <property type="entry name" value="NAD(P)-bd_dom_sf"/>
</dbReference>
<dbReference type="InterPro" id="IPR028609">
    <property type="entry name" value="AlaDH_arch-typ"/>
</dbReference>
<sequence length="326" mass="35252">MDILWLDQNDVRSILELSAVMEAVEKAFEQHGRKKVQMPPKSYLYFDKHNGDLRTMPAYLEEQDVTGVKIVNVHPDNRSKGLPSVMALVVLNSTETGQPLAVMDGTYLTDLRTGAAGGVAAKYLARKDSHVVGIVGTGNQAKTQLMALSLVFDIHQVKAYDRSTDRAEGFRGDMMQKIGAEIIVASSVEEVCDCDILVTVTPVREPVVMSKWVKPGTHINAIGADAAGKEELDPMLLTRAKVVVDDIVQASHSGEVNVPLSDGVITSDDIWAEIGEVIAGVKAGRENESEITVFDSTGLAIQDIATATIVYNAAKERGLGRSLSMF</sequence>
<dbReference type="NCBIfam" id="TIGR02371">
    <property type="entry name" value="ala_DH_arch"/>
    <property type="match status" value="1"/>
</dbReference>
<keyword evidence="6" id="KW-1185">Reference proteome</keyword>
<keyword evidence="1 3" id="KW-0560">Oxidoreductase</keyword>
<dbReference type="GO" id="GO:0005737">
    <property type="term" value="C:cytoplasm"/>
    <property type="evidence" value="ECO:0007669"/>
    <property type="project" value="TreeGrafter"/>
</dbReference>
<comment type="catalytic activity">
    <reaction evidence="3">
        <text>L-alanine + NAD(+) + H2O = pyruvate + NH4(+) + NADH + H(+)</text>
        <dbReference type="Rhea" id="RHEA:18405"/>
        <dbReference type="ChEBI" id="CHEBI:15361"/>
        <dbReference type="ChEBI" id="CHEBI:15377"/>
        <dbReference type="ChEBI" id="CHEBI:15378"/>
        <dbReference type="ChEBI" id="CHEBI:28938"/>
        <dbReference type="ChEBI" id="CHEBI:57540"/>
        <dbReference type="ChEBI" id="CHEBI:57945"/>
        <dbReference type="ChEBI" id="CHEBI:57972"/>
        <dbReference type="EC" id="1.4.1.1"/>
    </reaction>
</comment>
<feature type="active site" description="Proton donor/acceptor" evidence="3">
    <location>
        <position position="69"/>
    </location>
</feature>
<dbReference type="InterPro" id="IPR003462">
    <property type="entry name" value="ODC_Mu_crystall"/>
</dbReference>
<evidence type="ECO:0000313" key="5">
    <source>
        <dbReference type="EMBL" id="MDR6221895.1"/>
    </source>
</evidence>
<gene>
    <name evidence="3" type="primary">ala</name>
    <name evidence="5" type="ORF">J2750_000327</name>
</gene>
<dbReference type="InterPro" id="IPR023401">
    <property type="entry name" value="ODC_N"/>
</dbReference>
<feature type="binding site" evidence="3">
    <location>
        <begin position="223"/>
        <end position="225"/>
    </location>
    <ligand>
        <name>NAD(+)</name>
        <dbReference type="ChEBI" id="CHEBI:57540"/>
    </ligand>
</feature>
<organism evidence="5 6">
    <name type="scientific">Methanococcoides alaskense</name>
    <dbReference type="NCBI Taxonomy" id="325778"/>
    <lineage>
        <taxon>Archaea</taxon>
        <taxon>Methanobacteriati</taxon>
        <taxon>Methanobacteriota</taxon>
        <taxon>Stenosarchaea group</taxon>
        <taxon>Methanomicrobia</taxon>
        <taxon>Methanosarcinales</taxon>
        <taxon>Methanosarcinaceae</taxon>
        <taxon>Methanococcoides</taxon>
    </lineage>
</organism>
<comment type="function">
    <text evidence="3">Catalyzes the NAD(+)-dependent oxidative deamination of L-alanine to pyruvate, and the reverse reaction, the reductive amination of pyruvate.</text>
</comment>
<dbReference type="GO" id="GO:0000286">
    <property type="term" value="F:alanine dehydrogenase activity"/>
    <property type="evidence" value="ECO:0007669"/>
    <property type="project" value="UniProtKB-UniRule"/>
</dbReference>
<comment type="caution">
    <text evidence="5">The sequence shown here is derived from an EMBL/GenBank/DDBJ whole genome shotgun (WGS) entry which is preliminary data.</text>
</comment>
<dbReference type="PANTHER" id="PTHR13812">
    <property type="entry name" value="KETIMINE REDUCTASE MU-CRYSTALLIN"/>
    <property type="match status" value="1"/>
</dbReference>
<reference evidence="5 6" key="1">
    <citation type="submission" date="2023-07" db="EMBL/GenBank/DDBJ databases">
        <title>Genomic Encyclopedia of Type Strains, Phase IV (KMG-IV): sequencing the most valuable type-strain genomes for metagenomic binning, comparative biology and taxonomic classification.</title>
        <authorList>
            <person name="Goeker M."/>
        </authorList>
    </citation>
    <scope>NUCLEOTIDE SEQUENCE [LARGE SCALE GENOMIC DNA]</scope>
    <source>
        <strain evidence="5 6">DSM 17273</strain>
    </source>
</reference>
<dbReference type="FunFam" id="3.40.50.720:FF:000311">
    <property type="entry name" value="Ornithine cyclodeaminase"/>
    <property type="match status" value="1"/>
</dbReference>
<name>A0AA90TXI4_9EURY</name>
<comment type="similarity">
    <text evidence="3">Belongs to the ornithine cyclodeaminase/mu-crystallin family. Archaeal alanine dehydrogenase subfamily.</text>
</comment>
<dbReference type="FunFam" id="3.30.1780.10:FF:000002">
    <property type="entry name" value="Ornithine cyclodeaminase"/>
    <property type="match status" value="1"/>
</dbReference>
<accession>A0AA90TXI4</accession>
<feature type="binding site" evidence="3">
    <location>
        <position position="112"/>
    </location>
    <ligand>
        <name>NAD(+)</name>
        <dbReference type="ChEBI" id="CHEBI:57540"/>
    </ligand>
</feature>
<dbReference type="Pfam" id="PF02423">
    <property type="entry name" value="OCD_Mu_crystall"/>
    <property type="match status" value="1"/>
</dbReference>
<dbReference type="Gene3D" id="3.30.1780.10">
    <property type="entry name" value="ornithine cyclodeaminase, domain 1"/>
    <property type="match status" value="1"/>
</dbReference>
<dbReference type="Proteomes" id="UP001185015">
    <property type="component" value="Unassembled WGS sequence"/>
</dbReference>
<dbReference type="GO" id="GO:0006522">
    <property type="term" value="P:alanine metabolic process"/>
    <property type="evidence" value="ECO:0007669"/>
    <property type="project" value="UniProtKB-UniRule"/>
</dbReference>
<protein>
    <recommendedName>
        <fullName evidence="3 4">Alanine dehydrogenase</fullName>
        <shortName evidence="3">AlaDH</shortName>
        <ecNumber evidence="3 4">1.4.1.1</ecNumber>
    </recommendedName>
</protein>
<evidence type="ECO:0000256" key="4">
    <source>
        <dbReference type="NCBIfam" id="TIGR02371"/>
    </source>
</evidence>
<dbReference type="EMBL" id="JAVDQI010000001">
    <property type="protein sequence ID" value="MDR6221895.1"/>
    <property type="molecule type" value="Genomic_DNA"/>
</dbReference>
<dbReference type="PIRSF" id="PIRSF001439">
    <property type="entry name" value="CryM"/>
    <property type="match status" value="1"/>
</dbReference>
<dbReference type="InterPro" id="IPR012742">
    <property type="entry name" value="Ala_DH_archaeglobus"/>
</dbReference>
<dbReference type="EC" id="1.4.1.1" evidence="3 4"/>
<dbReference type="HAMAP" id="MF_00935">
    <property type="entry name" value="AlaDH_arch"/>
    <property type="match status" value="1"/>
</dbReference>
<evidence type="ECO:0000256" key="1">
    <source>
        <dbReference type="ARBA" id="ARBA00023002"/>
    </source>
</evidence>
<feature type="binding site" evidence="3">
    <location>
        <position position="229"/>
    </location>
    <ligand>
        <name>NAD(+)</name>
        <dbReference type="ChEBI" id="CHEBI:57540"/>
    </ligand>
</feature>
<proteinExistence type="inferred from homology"/>
<dbReference type="Gene3D" id="3.40.50.720">
    <property type="entry name" value="NAD(P)-binding Rossmann-like Domain"/>
    <property type="match status" value="1"/>
</dbReference>
<dbReference type="RefSeq" id="WP_270096297.1">
    <property type="nucleotide sequence ID" value="NZ_JAQFFK010000003.1"/>
</dbReference>
<dbReference type="PANTHER" id="PTHR13812:SF19">
    <property type="entry name" value="KETIMINE REDUCTASE MU-CRYSTALLIN"/>
    <property type="match status" value="1"/>
</dbReference>
<evidence type="ECO:0000256" key="3">
    <source>
        <dbReference type="HAMAP-Rule" id="MF_00935"/>
    </source>
</evidence>
<keyword evidence="2 3" id="KW-0520">NAD</keyword>